<evidence type="ECO:0000313" key="2">
    <source>
        <dbReference type="Proteomes" id="UP000807353"/>
    </source>
</evidence>
<feature type="non-terminal residue" evidence="1">
    <location>
        <position position="125"/>
    </location>
</feature>
<dbReference type="EMBL" id="MU150336">
    <property type="protein sequence ID" value="KAF9458566.1"/>
    <property type="molecule type" value="Genomic_DNA"/>
</dbReference>
<gene>
    <name evidence="1" type="ORF">BDZ94DRAFT_1270250</name>
</gene>
<dbReference type="Proteomes" id="UP000807353">
    <property type="component" value="Unassembled WGS sequence"/>
</dbReference>
<proteinExistence type="predicted"/>
<comment type="caution">
    <text evidence="1">The sequence shown here is derived from an EMBL/GenBank/DDBJ whole genome shotgun (WGS) entry which is preliminary data.</text>
</comment>
<organism evidence="1 2">
    <name type="scientific">Collybia nuda</name>
    <dbReference type="NCBI Taxonomy" id="64659"/>
    <lineage>
        <taxon>Eukaryota</taxon>
        <taxon>Fungi</taxon>
        <taxon>Dikarya</taxon>
        <taxon>Basidiomycota</taxon>
        <taxon>Agaricomycotina</taxon>
        <taxon>Agaricomycetes</taxon>
        <taxon>Agaricomycetidae</taxon>
        <taxon>Agaricales</taxon>
        <taxon>Tricholomatineae</taxon>
        <taxon>Clitocybaceae</taxon>
        <taxon>Collybia</taxon>
    </lineage>
</organism>
<dbReference type="AlphaFoldDB" id="A0A9P5XZK1"/>
<accession>A0A9P5XZK1</accession>
<keyword evidence="2" id="KW-1185">Reference proteome</keyword>
<sequence>MFRIAIGAMALLGLAFLPLIPTRLYFMPHRLETLADHLSMIQHSGLLREPTFTFSPGEISLMRRFISIFVSKSTTPASIRKRRFALGVRKLCNSGARCSGPHNICIDTCDRVECYYTDIERERNI</sequence>
<name>A0A9P5XZK1_9AGAR</name>
<reference evidence="1" key="1">
    <citation type="submission" date="2020-11" db="EMBL/GenBank/DDBJ databases">
        <authorList>
            <consortium name="DOE Joint Genome Institute"/>
            <person name="Ahrendt S."/>
            <person name="Riley R."/>
            <person name="Andreopoulos W."/>
            <person name="Labutti K."/>
            <person name="Pangilinan J."/>
            <person name="Ruiz-Duenas F.J."/>
            <person name="Barrasa J.M."/>
            <person name="Sanchez-Garcia M."/>
            <person name="Camarero S."/>
            <person name="Miyauchi S."/>
            <person name="Serrano A."/>
            <person name="Linde D."/>
            <person name="Babiker R."/>
            <person name="Drula E."/>
            <person name="Ayuso-Fernandez I."/>
            <person name="Pacheco R."/>
            <person name="Padilla G."/>
            <person name="Ferreira P."/>
            <person name="Barriuso J."/>
            <person name="Kellner H."/>
            <person name="Castanera R."/>
            <person name="Alfaro M."/>
            <person name="Ramirez L."/>
            <person name="Pisabarro A.G."/>
            <person name="Kuo A."/>
            <person name="Tritt A."/>
            <person name="Lipzen A."/>
            <person name="He G."/>
            <person name="Yan M."/>
            <person name="Ng V."/>
            <person name="Cullen D."/>
            <person name="Martin F."/>
            <person name="Rosso M.-N."/>
            <person name="Henrissat B."/>
            <person name="Hibbett D."/>
            <person name="Martinez A.T."/>
            <person name="Grigoriev I.V."/>
        </authorList>
    </citation>
    <scope>NUCLEOTIDE SEQUENCE</scope>
    <source>
        <strain evidence="1">CBS 247.69</strain>
    </source>
</reference>
<protein>
    <submittedName>
        <fullName evidence="1">Uncharacterized protein</fullName>
    </submittedName>
</protein>
<evidence type="ECO:0000313" key="1">
    <source>
        <dbReference type="EMBL" id="KAF9458566.1"/>
    </source>
</evidence>